<feature type="domain" description="Chalcone/stilbene synthase N-terminal" evidence="5">
    <location>
        <begin position="41"/>
        <end position="197"/>
    </location>
</feature>
<dbReference type="Pfam" id="PF00195">
    <property type="entry name" value="Chal_sti_synt_N"/>
    <property type="match status" value="1"/>
</dbReference>
<dbReference type="EMBL" id="JAASRM010000001">
    <property type="protein sequence ID" value="NIK86809.1"/>
    <property type="molecule type" value="Genomic_DNA"/>
</dbReference>
<gene>
    <name evidence="7" type="ORF">FHS83_000127</name>
</gene>
<dbReference type="Gene3D" id="3.40.47.10">
    <property type="match status" value="2"/>
</dbReference>
<proteinExistence type="inferred from homology"/>
<dbReference type="PANTHER" id="PTHR11877:SF99">
    <property type="entry name" value="1,3,6,8-TETRAHYDROXYNAPHTHALENE SYNTHASE"/>
    <property type="match status" value="1"/>
</dbReference>
<evidence type="ECO:0000256" key="1">
    <source>
        <dbReference type="ARBA" id="ARBA00005531"/>
    </source>
</evidence>
<evidence type="ECO:0000313" key="7">
    <source>
        <dbReference type="EMBL" id="NIK86809.1"/>
    </source>
</evidence>
<evidence type="ECO:0000259" key="5">
    <source>
        <dbReference type="Pfam" id="PF00195"/>
    </source>
</evidence>
<evidence type="ECO:0000313" key="8">
    <source>
        <dbReference type="Proteomes" id="UP000570514"/>
    </source>
</evidence>
<dbReference type="InterPro" id="IPR012328">
    <property type="entry name" value="Chalcone/stilbene_synt_C"/>
</dbReference>
<dbReference type="GO" id="GO:0030639">
    <property type="term" value="P:polyketide biosynthetic process"/>
    <property type="evidence" value="ECO:0007669"/>
    <property type="project" value="TreeGrafter"/>
</dbReference>
<keyword evidence="8" id="KW-1185">Reference proteome</keyword>
<sequence>MISLATAVPEHILHQEDVAAAAREMFGKRYEAFDRMAPVFLTAGIRKRHAARAIDWYSKPRGWKERTAAYLEVAQGLFVDAANKALDEARITAAEVDVVVTVSSTGIATPSLEARAAQAMGFRTNIQRVPVFGLGCAGGVSGFAIAARLAKAEPGTNVLLVVVELCTLAFRMDQLSKAGIVACALFGDGAAACVLRAGEGGIAEVEVAGEHTWPNTLDIMGWDLDGQGFEVIFAQAIPSFAEANMGPAVARILDRAQIRMDEVDRFVCHPGGTKVLAALERALKIPQGGLDHERAVLREYGNMSAPTVLFVLDRALRAGLPPRSVMTAMGPGFSASCVALKRAA</sequence>
<name>A0A846MUA1_9PROT</name>
<comment type="similarity">
    <text evidence="1">Belongs to the thiolase-like superfamily. Chalcone/stilbene synthases family.</text>
</comment>
<evidence type="ECO:0000256" key="3">
    <source>
        <dbReference type="ARBA" id="ARBA00023315"/>
    </source>
</evidence>
<dbReference type="InterPro" id="IPR016039">
    <property type="entry name" value="Thiolase-like"/>
</dbReference>
<protein>
    <submittedName>
        <fullName evidence="7">Alkylresorcinol/alkylpyrone synthase</fullName>
    </submittedName>
</protein>
<dbReference type="PIRSF" id="PIRSF000451">
    <property type="entry name" value="PKS_III"/>
    <property type="match status" value="1"/>
</dbReference>
<comment type="caution">
    <text evidence="7">The sequence shown here is derived from an EMBL/GenBank/DDBJ whole genome shotgun (WGS) entry which is preliminary data.</text>
</comment>
<feature type="domain" description="Chalcone/stilbene synthase C-terminal" evidence="6">
    <location>
        <begin position="206"/>
        <end position="315"/>
    </location>
</feature>
<dbReference type="CDD" id="cd00831">
    <property type="entry name" value="CHS_like"/>
    <property type="match status" value="1"/>
</dbReference>
<organism evidence="7 8">
    <name type="scientific">Rhizomicrobium palustre</name>
    <dbReference type="NCBI Taxonomy" id="189966"/>
    <lineage>
        <taxon>Bacteria</taxon>
        <taxon>Pseudomonadati</taxon>
        <taxon>Pseudomonadota</taxon>
        <taxon>Alphaproteobacteria</taxon>
        <taxon>Micropepsales</taxon>
        <taxon>Micropepsaceae</taxon>
        <taxon>Rhizomicrobium</taxon>
    </lineage>
</organism>
<evidence type="ECO:0000259" key="6">
    <source>
        <dbReference type="Pfam" id="PF02797"/>
    </source>
</evidence>
<dbReference type="SUPFAM" id="SSF53901">
    <property type="entry name" value="Thiolase-like"/>
    <property type="match status" value="1"/>
</dbReference>
<evidence type="ECO:0000256" key="2">
    <source>
        <dbReference type="ARBA" id="ARBA00022679"/>
    </source>
</evidence>
<reference evidence="7 8" key="1">
    <citation type="submission" date="2020-03" db="EMBL/GenBank/DDBJ databases">
        <title>Genomic Encyclopedia of Type Strains, Phase IV (KMG-IV): sequencing the most valuable type-strain genomes for metagenomic binning, comparative biology and taxonomic classification.</title>
        <authorList>
            <person name="Goeker M."/>
        </authorList>
    </citation>
    <scope>NUCLEOTIDE SEQUENCE [LARGE SCALE GENOMIC DNA]</scope>
    <source>
        <strain evidence="7 8">DSM 19867</strain>
    </source>
</reference>
<dbReference type="InterPro" id="IPR011141">
    <property type="entry name" value="Polyketide_synthase_type-III"/>
</dbReference>
<dbReference type="Proteomes" id="UP000570514">
    <property type="component" value="Unassembled WGS sequence"/>
</dbReference>
<dbReference type="PANTHER" id="PTHR11877">
    <property type="entry name" value="HYDROXYMETHYLGLUTARYL-COA SYNTHASE"/>
    <property type="match status" value="1"/>
</dbReference>
<dbReference type="GO" id="GO:0016747">
    <property type="term" value="F:acyltransferase activity, transferring groups other than amino-acyl groups"/>
    <property type="evidence" value="ECO:0007669"/>
    <property type="project" value="InterPro"/>
</dbReference>
<keyword evidence="3" id="KW-0012">Acyltransferase</keyword>
<dbReference type="Pfam" id="PF02797">
    <property type="entry name" value="Chal_sti_synt_C"/>
    <property type="match status" value="1"/>
</dbReference>
<accession>A0A846MUA1</accession>
<dbReference type="InterPro" id="IPR001099">
    <property type="entry name" value="Chalcone/stilbene_synt_N"/>
</dbReference>
<evidence type="ECO:0000256" key="4">
    <source>
        <dbReference type="PIRSR" id="PIRSR000451-1"/>
    </source>
</evidence>
<feature type="active site" description="Acyl-thioester intermediate" evidence="4">
    <location>
        <position position="136"/>
    </location>
</feature>
<dbReference type="AlphaFoldDB" id="A0A846MUA1"/>
<keyword evidence="2" id="KW-0808">Transferase</keyword>